<comment type="similarity">
    <text evidence="1">Belongs to the glycosyl hydrolase 16 family.</text>
</comment>
<dbReference type="GO" id="GO:0005975">
    <property type="term" value="P:carbohydrate metabolic process"/>
    <property type="evidence" value="ECO:0007669"/>
    <property type="project" value="InterPro"/>
</dbReference>
<dbReference type="AlphaFoldDB" id="A0A919FVE9"/>
<accession>A0A919FVE9</accession>
<keyword evidence="4" id="KW-1185">Reference proteome</keyword>
<dbReference type="SUPFAM" id="SSF49899">
    <property type="entry name" value="Concanavalin A-like lectins/glucanases"/>
    <property type="match status" value="1"/>
</dbReference>
<dbReference type="PANTHER" id="PTHR10963:SF55">
    <property type="entry name" value="GLYCOSIDE HYDROLASE FAMILY 16 PROTEIN"/>
    <property type="match status" value="1"/>
</dbReference>
<evidence type="ECO:0000259" key="2">
    <source>
        <dbReference type="PROSITE" id="PS51762"/>
    </source>
</evidence>
<dbReference type="PANTHER" id="PTHR10963">
    <property type="entry name" value="GLYCOSYL HYDROLASE-RELATED"/>
    <property type="match status" value="1"/>
</dbReference>
<comment type="caution">
    <text evidence="3">The sequence shown here is derived from an EMBL/GenBank/DDBJ whole genome shotgun (WGS) entry which is preliminary data.</text>
</comment>
<dbReference type="PROSITE" id="PS51762">
    <property type="entry name" value="GH16_2"/>
    <property type="match status" value="1"/>
</dbReference>
<dbReference type="InterPro" id="IPR000757">
    <property type="entry name" value="Beta-glucanase-like"/>
</dbReference>
<proteinExistence type="inferred from homology"/>
<dbReference type="Pfam" id="PF00722">
    <property type="entry name" value="Glyco_hydro_16"/>
    <property type="match status" value="1"/>
</dbReference>
<evidence type="ECO:0000313" key="3">
    <source>
        <dbReference type="EMBL" id="GHH73193.1"/>
    </source>
</evidence>
<evidence type="ECO:0000313" key="4">
    <source>
        <dbReference type="Proteomes" id="UP000603708"/>
    </source>
</evidence>
<dbReference type="InterPro" id="IPR050546">
    <property type="entry name" value="Glycosyl_Hydrlase_16"/>
</dbReference>
<organism evidence="3 4">
    <name type="scientific">Streptomyces sulfonofaciens</name>
    <dbReference type="NCBI Taxonomy" id="68272"/>
    <lineage>
        <taxon>Bacteria</taxon>
        <taxon>Bacillati</taxon>
        <taxon>Actinomycetota</taxon>
        <taxon>Actinomycetes</taxon>
        <taxon>Kitasatosporales</taxon>
        <taxon>Streptomycetaceae</taxon>
        <taxon>Streptomyces</taxon>
    </lineage>
</organism>
<dbReference type="GO" id="GO:0004553">
    <property type="term" value="F:hydrolase activity, hydrolyzing O-glycosyl compounds"/>
    <property type="evidence" value="ECO:0007669"/>
    <property type="project" value="InterPro"/>
</dbReference>
<protein>
    <recommendedName>
        <fullName evidence="2">GH16 domain-containing protein</fullName>
    </recommendedName>
</protein>
<dbReference type="Gene3D" id="2.60.120.200">
    <property type="match status" value="1"/>
</dbReference>
<reference evidence="3" key="1">
    <citation type="journal article" date="2014" name="Int. J. Syst. Evol. Microbiol.">
        <title>Complete genome sequence of Corynebacterium casei LMG S-19264T (=DSM 44701T), isolated from a smear-ripened cheese.</title>
        <authorList>
            <consortium name="US DOE Joint Genome Institute (JGI-PGF)"/>
            <person name="Walter F."/>
            <person name="Albersmeier A."/>
            <person name="Kalinowski J."/>
            <person name="Ruckert C."/>
        </authorList>
    </citation>
    <scope>NUCLEOTIDE SEQUENCE</scope>
    <source>
        <strain evidence="3">JCM 5069</strain>
    </source>
</reference>
<dbReference type="EMBL" id="BNCD01000002">
    <property type="protein sequence ID" value="GHH73193.1"/>
    <property type="molecule type" value="Genomic_DNA"/>
</dbReference>
<dbReference type="Proteomes" id="UP000603708">
    <property type="component" value="Unassembled WGS sequence"/>
</dbReference>
<dbReference type="CDD" id="cd08023">
    <property type="entry name" value="GH16_laminarinase_like"/>
    <property type="match status" value="1"/>
</dbReference>
<evidence type="ECO:0000256" key="1">
    <source>
        <dbReference type="ARBA" id="ARBA00006865"/>
    </source>
</evidence>
<feature type="domain" description="GH16" evidence="2">
    <location>
        <begin position="11"/>
        <end position="338"/>
    </location>
</feature>
<sequence>MQSPADASGLHDRIDLPAPARGRYVRTLGLERRSFYDPAPATAQFGYSLYEMQVWGTGGGARAACPALPAESGGDHRTVFQDGFDGTALDRGKWRVATTGSTMGSVNGEAQVYTDSGSSISVPNGALALKARHCKGCTTAPGGGVYDSSSGRIDTNTKPDFTYGRVSARIRMPVGDGFWPAFWLLGSDVDDPAVSWPASGETDVMENTGYTDWTSSSLHGPGYSADGNIGVTQHYPSGQDISGRHTYTAEWTPTAIRFHVDDRLTTEPARQKVESTRGSWVFDRNQYLILDLAPGGACPAGCNKVTAPYWGLPQSSVDKVAAGGVRLDVDWVKVEQKG</sequence>
<reference evidence="3" key="2">
    <citation type="submission" date="2020-09" db="EMBL/GenBank/DDBJ databases">
        <authorList>
            <person name="Sun Q."/>
            <person name="Ohkuma M."/>
        </authorList>
    </citation>
    <scope>NUCLEOTIDE SEQUENCE</scope>
    <source>
        <strain evidence="3">JCM 5069</strain>
    </source>
</reference>
<gene>
    <name evidence="3" type="ORF">GCM10018793_11450</name>
</gene>
<dbReference type="InterPro" id="IPR013320">
    <property type="entry name" value="ConA-like_dom_sf"/>
</dbReference>
<name>A0A919FVE9_9ACTN</name>